<dbReference type="Proteomes" id="UP000222564">
    <property type="component" value="Unassembled WGS sequence"/>
</dbReference>
<comment type="caution">
    <text evidence="1">The sequence shown here is derived from an EMBL/GenBank/DDBJ whole genome shotgun (WGS) entry which is preliminary data.</text>
</comment>
<dbReference type="RefSeq" id="WP_180260920.1">
    <property type="nucleotide sequence ID" value="NZ_AWQQ01000007.1"/>
</dbReference>
<keyword evidence="2" id="KW-1185">Reference proteome</keyword>
<proteinExistence type="predicted"/>
<evidence type="ECO:0000313" key="2">
    <source>
        <dbReference type="Proteomes" id="UP000222564"/>
    </source>
</evidence>
<dbReference type="EMBL" id="AWQQ01000007">
    <property type="protein sequence ID" value="PHJ39855.1"/>
    <property type="molecule type" value="Genomic_DNA"/>
</dbReference>
<reference evidence="1 2" key="1">
    <citation type="submission" date="2013-09" db="EMBL/GenBank/DDBJ databases">
        <title>Biodegradation of hydrocarbons in the deep terrestrial subsurface : characterization of a microbial consortium composed of two Desulfotomaculum species originating from a deep geological formation.</title>
        <authorList>
            <person name="Aullo T."/>
            <person name="Berlendis S."/>
            <person name="Lascourreges J.-F."/>
            <person name="Dessort D."/>
            <person name="Saint-Laurent S."/>
            <person name="Schraauwers B."/>
            <person name="Mas J."/>
            <person name="Magot M."/>
            <person name="Ranchou-Peyruse A."/>
        </authorList>
    </citation>
    <scope>NUCLEOTIDE SEQUENCE [LARGE SCALE GENOMIC DNA]</scope>
    <source>
        <strain evidence="1 2">Bs107</strain>
    </source>
</reference>
<protein>
    <submittedName>
        <fullName evidence="1">Uncharacterized protein</fullName>
    </submittedName>
</protein>
<gene>
    <name evidence="1" type="ORF">P378_01345</name>
</gene>
<name>A0A2C6MJ50_9FIRM</name>
<evidence type="ECO:0000313" key="1">
    <source>
        <dbReference type="EMBL" id="PHJ39855.1"/>
    </source>
</evidence>
<accession>A0A2C6MJ50</accession>
<dbReference type="AlphaFoldDB" id="A0A2C6MJ50"/>
<sequence length="177" mass="20473">MVKEISQIAKKQANNSLLLFRKLIISKAIINQTRLTDFLKLDVGSLKNLLDTANLPGSFIDKATYQVMQGFFMDNLCRDLHFYDEYHALIEGWRNLSALKIKPVSNLINPGCKTGVGMRKIDFRRKLPRRCRMKERALSWPRSLAKIDSSSGDGISTLYLRRLTTPPSMWCCRRRHR</sequence>
<organism evidence="1 2">
    <name type="scientific">Desulforamulus profundi</name>
    <dbReference type="NCBI Taxonomy" id="1383067"/>
    <lineage>
        <taxon>Bacteria</taxon>
        <taxon>Bacillati</taxon>
        <taxon>Bacillota</taxon>
        <taxon>Clostridia</taxon>
        <taxon>Eubacteriales</taxon>
        <taxon>Peptococcaceae</taxon>
        <taxon>Desulforamulus</taxon>
    </lineage>
</organism>